<evidence type="ECO:0000313" key="1">
    <source>
        <dbReference type="EMBL" id="KAI3810121.1"/>
    </source>
</evidence>
<dbReference type="Proteomes" id="UP001056120">
    <property type="component" value="Linkage Group LG07"/>
</dbReference>
<gene>
    <name evidence="1" type="ORF">L1987_19730</name>
</gene>
<comment type="caution">
    <text evidence="1">The sequence shown here is derived from an EMBL/GenBank/DDBJ whole genome shotgun (WGS) entry which is preliminary data.</text>
</comment>
<accession>A0ACB9IRN8</accession>
<evidence type="ECO:0000313" key="2">
    <source>
        <dbReference type="Proteomes" id="UP001056120"/>
    </source>
</evidence>
<organism evidence="1 2">
    <name type="scientific">Smallanthus sonchifolius</name>
    <dbReference type="NCBI Taxonomy" id="185202"/>
    <lineage>
        <taxon>Eukaryota</taxon>
        <taxon>Viridiplantae</taxon>
        <taxon>Streptophyta</taxon>
        <taxon>Embryophyta</taxon>
        <taxon>Tracheophyta</taxon>
        <taxon>Spermatophyta</taxon>
        <taxon>Magnoliopsida</taxon>
        <taxon>eudicotyledons</taxon>
        <taxon>Gunneridae</taxon>
        <taxon>Pentapetalae</taxon>
        <taxon>asterids</taxon>
        <taxon>campanulids</taxon>
        <taxon>Asterales</taxon>
        <taxon>Asteraceae</taxon>
        <taxon>Asteroideae</taxon>
        <taxon>Heliantheae alliance</taxon>
        <taxon>Millerieae</taxon>
        <taxon>Smallanthus</taxon>
    </lineage>
</organism>
<proteinExistence type="predicted"/>
<keyword evidence="2" id="KW-1185">Reference proteome</keyword>
<protein>
    <submittedName>
        <fullName evidence="1">Uncharacterized protein</fullName>
    </submittedName>
</protein>
<name>A0ACB9IRN8_9ASTR</name>
<sequence length="442" mass="48593">MDLESDTKVKDNGKCDAKLTDAVEVEGTVGKTPSPAPATKGRGLRKWRRIHRESGRETYNTFDSNRKRGMIALPVGIKQSEGSSSSTNAMSNVLGNALDHISVYGDLSSRKGPDFASRADSDNSEDQNSRSSTAASAPRIDVNLIGKNSGVVVQVGDQQEKGPNVKKKPRGVKIKKENSISSMESDSRSSNFVFLQAANSMTNNGRSNGWSGNYDEDDSDDAQNGDTLNYASQATFSKNEADYEDLAGENSWEVKEEKVDHVGSGDPDPLVDSIIPLHLAQEALEGEVQKLRNVGKDDILSSDDVFKPNDAHLQSKLEEALIMLELKDTKISELESTLNSSKIKTEYEELLTRRIAAEVEYLVISKTIENLKAGHMGRIDLTVEQKNVSATAAEHEQEDAKKLGNRVWRYACSFIIQLILLLVVFYIFVLKFSSKTVEVIPT</sequence>
<dbReference type="EMBL" id="CM042024">
    <property type="protein sequence ID" value="KAI3810121.1"/>
    <property type="molecule type" value="Genomic_DNA"/>
</dbReference>
<reference evidence="2" key="1">
    <citation type="journal article" date="2022" name="Mol. Ecol. Resour.">
        <title>The genomes of chicory, endive, great burdock and yacon provide insights into Asteraceae palaeo-polyploidization history and plant inulin production.</title>
        <authorList>
            <person name="Fan W."/>
            <person name="Wang S."/>
            <person name="Wang H."/>
            <person name="Wang A."/>
            <person name="Jiang F."/>
            <person name="Liu H."/>
            <person name="Zhao H."/>
            <person name="Xu D."/>
            <person name="Zhang Y."/>
        </authorList>
    </citation>
    <scope>NUCLEOTIDE SEQUENCE [LARGE SCALE GENOMIC DNA]</scope>
    <source>
        <strain evidence="2">cv. Yunnan</strain>
    </source>
</reference>
<reference evidence="1 2" key="2">
    <citation type="journal article" date="2022" name="Mol. Ecol. Resour.">
        <title>The genomes of chicory, endive, great burdock and yacon provide insights into Asteraceae paleo-polyploidization history and plant inulin production.</title>
        <authorList>
            <person name="Fan W."/>
            <person name="Wang S."/>
            <person name="Wang H."/>
            <person name="Wang A."/>
            <person name="Jiang F."/>
            <person name="Liu H."/>
            <person name="Zhao H."/>
            <person name="Xu D."/>
            <person name="Zhang Y."/>
        </authorList>
    </citation>
    <scope>NUCLEOTIDE SEQUENCE [LARGE SCALE GENOMIC DNA]</scope>
    <source>
        <strain evidence="2">cv. Yunnan</strain>
        <tissue evidence="1">Leaves</tissue>
    </source>
</reference>